<evidence type="ECO:0000313" key="1">
    <source>
        <dbReference type="EMBL" id="TCL67889.1"/>
    </source>
</evidence>
<dbReference type="Proteomes" id="UP000295455">
    <property type="component" value="Unassembled WGS sequence"/>
</dbReference>
<reference evidence="1 2" key="1">
    <citation type="submission" date="2019-03" db="EMBL/GenBank/DDBJ databases">
        <title>Genomic Encyclopedia of Type Strains, Phase IV (KMG-IV): sequencing the most valuable type-strain genomes for metagenomic binning, comparative biology and taxonomic classification.</title>
        <authorList>
            <person name="Goeker M."/>
        </authorList>
    </citation>
    <scope>NUCLEOTIDE SEQUENCE [LARGE SCALE GENOMIC DNA]</scope>
    <source>
        <strain evidence="1 2">DSM 18792</strain>
    </source>
</reference>
<dbReference type="InterPro" id="IPR006311">
    <property type="entry name" value="TAT_signal"/>
</dbReference>
<dbReference type="OrthoDB" id="978055at2"/>
<dbReference type="AlphaFoldDB" id="A0A4R1RNY5"/>
<dbReference type="SUPFAM" id="SSF52266">
    <property type="entry name" value="SGNH hydrolase"/>
    <property type="match status" value="1"/>
</dbReference>
<dbReference type="Gene3D" id="3.40.50.1110">
    <property type="entry name" value="SGNH hydrolase"/>
    <property type="match status" value="1"/>
</dbReference>
<name>A0A4R1RNY5_9FLAO</name>
<sequence length="287" mass="32735">MKNPNRREFIKTISAFGLATFIPVNLFAEAFHQECDVCKAAWNNLSKLNETRYQFRYIEPNPGLPKVFIYGDSISIGYTEYVRASLKGKADVIRLHVNGGSSHDLISKMETFRKSLFQPDLKGGWDFSWDVIHFNVGLHDLKYVLKGQLDKVNGKLVSSLEVYEKNLRDNIKYLKTTYPKAKLIFATTTVVPDGEAGRFKDDELKYNKVALKVLKEYPEITVNNLHDFSIPIIKKYQDKPGSVHYLAEGYRLIGIEVAKQIASVLNVQPVDCPSATEIKGKFKEYEK</sequence>
<accession>A0A4R1RNY5</accession>
<keyword evidence="2" id="KW-1185">Reference proteome</keyword>
<dbReference type="InterPro" id="IPR036514">
    <property type="entry name" value="SGNH_hydro_sf"/>
</dbReference>
<dbReference type="EMBL" id="SLUP01000002">
    <property type="protein sequence ID" value="TCL67889.1"/>
    <property type="molecule type" value="Genomic_DNA"/>
</dbReference>
<dbReference type="RefSeq" id="WP_132216001.1">
    <property type="nucleotide sequence ID" value="NZ_OX156936.1"/>
</dbReference>
<gene>
    <name evidence="1" type="ORF">EV196_102452</name>
</gene>
<dbReference type="CDD" id="cd00229">
    <property type="entry name" value="SGNH_hydrolase"/>
    <property type="match status" value="1"/>
</dbReference>
<evidence type="ECO:0000313" key="2">
    <source>
        <dbReference type="Proteomes" id="UP000295455"/>
    </source>
</evidence>
<protein>
    <submittedName>
        <fullName evidence="1">Lysophospholipase L1-like esterase</fullName>
    </submittedName>
</protein>
<comment type="caution">
    <text evidence="1">The sequence shown here is derived from an EMBL/GenBank/DDBJ whole genome shotgun (WGS) entry which is preliminary data.</text>
</comment>
<organism evidence="1 2">
    <name type="scientific">Mariniflexile fucanivorans</name>
    <dbReference type="NCBI Taxonomy" id="264023"/>
    <lineage>
        <taxon>Bacteria</taxon>
        <taxon>Pseudomonadati</taxon>
        <taxon>Bacteroidota</taxon>
        <taxon>Flavobacteriia</taxon>
        <taxon>Flavobacteriales</taxon>
        <taxon>Flavobacteriaceae</taxon>
        <taxon>Mariniflexile</taxon>
    </lineage>
</organism>
<proteinExistence type="predicted"/>
<dbReference type="GO" id="GO:0016788">
    <property type="term" value="F:hydrolase activity, acting on ester bonds"/>
    <property type="evidence" value="ECO:0007669"/>
    <property type="project" value="UniProtKB-ARBA"/>
</dbReference>
<dbReference type="PROSITE" id="PS51318">
    <property type="entry name" value="TAT"/>
    <property type="match status" value="1"/>
</dbReference>